<dbReference type="PROSITE" id="PS50119">
    <property type="entry name" value="ZF_BBOX"/>
    <property type="match status" value="1"/>
</dbReference>
<evidence type="ECO:0000259" key="5">
    <source>
        <dbReference type="PROSITE" id="PS50089"/>
    </source>
</evidence>
<proteinExistence type="predicted"/>
<evidence type="ECO:0000313" key="7">
    <source>
        <dbReference type="Ensembl" id="ENSACIP00000023448.1"/>
    </source>
</evidence>
<dbReference type="Gene3D" id="3.30.160.60">
    <property type="entry name" value="Classic Zinc Finger"/>
    <property type="match status" value="1"/>
</dbReference>
<organism evidence="7 8">
    <name type="scientific">Amphilophus citrinellus</name>
    <name type="common">Midas cichlid</name>
    <name type="synonym">Cichlasoma citrinellum</name>
    <dbReference type="NCBI Taxonomy" id="61819"/>
    <lineage>
        <taxon>Eukaryota</taxon>
        <taxon>Metazoa</taxon>
        <taxon>Chordata</taxon>
        <taxon>Craniata</taxon>
        <taxon>Vertebrata</taxon>
        <taxon>Euteleostomi</taxon>
        <taxon>Actinopterygii</taxon>
        <taxon>Neopterygii</taxon>
        <taxon>Teleostei</taxon>
        <taxon>Neoteleostei</taxon>
        <taxon>Acanthomorphata</taxon>
        <taxon>Ovalentaria</taxon>
        <taxon>Cichlomorphae</taxon>
        <taxon>Cichliformes</taxon>
        <taxon>Cichlidae</taxon>
        <taxon>New World cichlids</taxon>
        <taxon>Cichlasomatinae</taxon>
        <taxon>Heroini</taxon>
        <taxon>Amphilophus</taxon>
    </lineage>
</organism>
<dbReference type="InterPro" id="IPR001841">
    <property type="entry name" value="Znf_RING"/>
</dbReference>
<dbReference type="Pfam" id="PF15227">
    <property type="entry name" value="zf-C3HC4_4"/>
    <property type="match status" value="1"/>
</dbReference>
<evidence type="ECO:0000256" key="1">
    <source>
        <dbReference type="ARBA" id="ARBA00022723"/>
    </source>
</evidence>
<feature type="domain" description="B box-type" evidence="6">
    <location>
        <begin position="149"/>
        <end position="197"/>
    </location>
</feature>
<evidence type="ECO:0000256" key="3">
    <source>
        <dbReference type="ARBA" id="ARBA00022833"/>
    </source>
</evidence>
<dbReference type="Gene3D" id="3.30.40.10">
    <property type="entry name" value="Zinc/RING finger domain, C3HC4 (zinc finger)"/>
    <property type="match status" value="1"/>
</dbReference>
<sequence length="200" mass="22840">MAQQQNRVDKKKLCCSICLDLLKDPVTIPCGHSYCMSCVQSHWDEEAQKGIHSCPQCRQTFVLRPALVKNTMLADLVEELKKTELQAAPADHCYAGPGDVSCDFCTGRKLKAIKSCLQCLVSYCEQHLQPHYESPAFEKHKLIKPSEKLQKNICSRHGKEMKLFCHADQECICLLCAMDEHKLHDTVLASEERVRPYRQY</sequence>
<dbReference type="InterPro" id="IPR051051">
    <property type="entry name" value="E3_ubiq-ligase_TRIM/RNF"/>
</dbReference>
<dbReference type="PROSITE" id="PS50089">
    <property type="entry name" value="ZF_RING_2"/>
    <property type="match status" value="1"/>
</dbReference>
<dbReference type="SMART" id="SM00336">
    <property type="entry name" value="BBOX"/>
    <property type="match status" value="1"/>
</dbReference>
<reference evidence="7" key="1">
    <citation type="submission" date="2025-08" db="UniProtKB">
        <authorList>
            <consortium name="Ensembl"/>
        </authorList>
    </citation>
    <scope>IDENTIFICATION</scope>
</reference>
<dbReference type="InterPro" id="IPR017907">
    <property type="entry name" value="Znf_RING_CS"/>
</dbReference>
<dbReference type="PANTHER" id="PTHR25465">
    <property type="entry name" value="B-BOX DOMAIN CONTAINING"/>
    <property type="match status" value="1"/>
</dbReference>
<keyword evidence="1" id="KW-0479">Metal-binding</keyword>
<evidence type="ECO:0000313" key="8">
    <source>
        <dbReference type="Proteomes" id="UP000261340"/>
    </source>
</evidence>
<name>A0A3Q0SNV2_AMPCI</name>
<evidence type="ECO:0000259" key="6">
    <source>
        <dbReference type="PROSITE" id="PS50119"/>
    </source>
</evidence>
<dbReference type="PANTHER" id="PTHR25465:SF5">
    <property type="entry name" value="E3 UBIQUITIN_ISG15 LIGASE TRIM25-RELATED"/>
    <property type="match status" value="1"/>
</dbReference>
<dbReference type="InterPro" id="IPR000315">
    <property type="entry name" value="Znf_B-box"/>
</dbReference>
<dbReference type="Proteomes" id="UP000261340">
    <property type="component" value="Unplaced"/>
</dbReference>
<protein>
    <recommendedName>
        <fullName evidence="9">E3 ubiquitin/ISG15 ligase TRIM25-like</fullName>
    </recommendedName>
</protein>
<dbReference type="Pfam" id="PF00643">
    <property type="entry name" value="zf-B_box"/>
    <property type="match status" value="1"/>
</dbReference>
<dbReference type="SUPFAM" id="SSF57845">
    <property type="entry name" value="B-box zinc-binding domain"/>
    <property type="match status" value="1"/>
</dbReference>
<dbReference type="Ensembl" id="ENSACIT00000024063.1">
    <property type="protein sequence ID" value="ENSACIP00000023448.1"/>
    <property type="gene ID" value="ENSACIG00000018204.1"/>
</dbReference>
<keyword evidence="2 4" id="KW-0863">Zinc-finger</keyword>
<dbReference type="PROSITE" id="PS00518">
    <property type="entry name" value="ZF_RING_1"/>
    <property type="match status" value="1"/>
</dbReference>
<accession>A0A3Q0SNV2</accession>
<dbReference type="Gene3D" id="4.10.830.40">
    <property type="match status" value="1"/>
</dbReference>
<evidence type="ECO:0008006" key="9">
    <source>
        <dbReference type="Google" id="ProtNLM"/>
    </source>
</evidence>
<keyword evidence="8" id="KW-1185">Reference proteome</keyword>
<dbReference type="InterPro" id="IPR013083">
    <property type="entry name" value="Znf_RING/FYVE/PHD"/>
</dbReference>
<dbReference type="SMART" id="SM00184">
    <property type="entry name" value="RING"/>
    <property type="match status" value="1"/>
</dbReference>
<reference evidence="7" key="2">
    <citation type="submission" date="2025-09" db="UniProtKB">
        <authorList>
            <consortium name="Ensembl"/>
        </authorList>
    </citation>
    <scope>IDENTIFICATION</scope>
</reference>
<dbReference type="STRING" id="61819.ENSACIP00000023448"/>
<evidence type="ECO:0000256" key="4">
    <source>
        <dbReference type="PROSITE-ProRule" id="PRU00024"/>
    </source>
</evidence>
<evidence type="ECO:0000256" key="2">
    <source>
        <dbReference type="ARBA" id="ARBA00022771"/>
    </source>
</evidence>
<dbReference type="SUPFAM" id="SSF57850">
    <property type="entry name" value="RING/U-box"/>
    <property type="match status" value="1"/>
</dbReference>
<dbReference type="GeneTree" id="ENSGT01150000286950"/>
<dbReference type="AlphaFoldDB" id="A0A3Q0SNV2"/>
<dbReference type="CDD" id="cd19769">
    <property type="entry name" value="Bbox2_TRIM16-like"/>
    <property type="match status" value="1"/>
</dbReference>
<dbReference type="GO" id="GO:0008270">
    <property type="term" value="F:zinc ion binding"/>
    <property type="evidence" value="ECO:0007669"/>
    <property type="project" value="UniProtKB-KW"/>
</dbReference>
<feature type="domain" description="RING-type" evidence="5">
    <location>
        <begin position="15"/>
        <end position="58"/>
    </location>
</feature>
<keyword evidence="3" id="KW-0862">Zinc</keyword>
<dbReference type="OMA" id="HRDSHAD"/>